<keyword evidence="1" id="KW-0175">Coiled coil</keyword>
<protein>
    <submittedName>
        <fullName evidence="2">Uncharacterized protein</fullName>
    </submittedName>
</protein>
<gene>
    <name evidence="2" type="ORF">Tci_519884</name>
</gene>
<dbReference type="EMBL" id="BKCJ010283852">
    <property type="protein sequence ID" value="GEZ47911.1"/>
    <property type="molecule type" value="Genomic_DNA"/>
</dbReference>
<feature type="coiled-coil region" evidence="1">
    <location>
        <begin position="249"/>
        <end position="290"/>
    </location>
</feature>
<accession>A0A699IEW9</accession>
<reference evidence="2" key="1">
    <citation type="journal article" date="2019" name="Sci. Rep.">
        <title>Draft genome of Tanacetum cinerariifolium, the natural source of mosquito coil.</title>
        <authorList>
            <person name="Yamashiro T."/>
            <person name="Shiraishi A."/>
            <person name="Satake H."/>
            <person name="Nakayama K."/>
        </authorList>
    </citation>
    <scope>NUCLEOTIDE SEQUENCE</scope>
</reference>
<evidence type="ECO:0000313" key="2">
    <source>
        <dbReference type="EMBL" id="GEZ47911.1"/>
    </source>
</evidence>
<organism evidence="2">
    <name type="scientific">Tanacetum cinerariifolium</name>
    <name type="common">Dalmatian daisy</name>
    <name type="synonym">Chrysanthemum cinerariifolium</name>
    <dbReference type="NCBI Taxonomy" id="118510"/>
    <lineage>
        <taxon>Eukaryota</taxon>
        <taxon>Viridiplantae</taxon>
        <taxon>Streptophyta</taxon>
        <taxon>Embryophyta</taxon>
        <taxon>Tracheophyta</taxon>
        <taxon>Spermatophyta</taxon>
        <taxon>Magnoliopsida</taxon>
        <taxon>eudicotyledons</taxon>
        <taxon>Gunneridae</taxon>
        <taxon>Pentapetalae</taxon>
        <taxon>asterids</taxon>
        <taxon>campanulids</taxon>
        <taxon>Asterales</taxon>
        <taxon>Asteraceae</taxon>
        <taxon>Asteroideae</taxon>
        <taxon>Anthemideae</taxon>
        <taxon>Anthemidinae</taxon>
        <taxon>Tanacetum</taxon>
    </lineage>
</organism>
<feature type="coiled-coil region" evidence="1">
    <location>
        <begin position="173"/>
        <end position="207"/>
    </location>
</feature>
<comment type="caution">
    <text evidence="2">The sequence shown here is derived from an EMBL/GenBank/DDBJ whole genome shotgun (WGS) entry which is preliminary data.</text>
</comment>
<proteinExistence type="predicted"/>
<sequence length="294" mass="33970">MQIVGGNSGNQFRQYAWQNAGKPTGWAKWNPDKVLQLHGGVGHYARNCTVRPRRRDAAYLQTQLLIAQKEEAGIQLQAEEYDLMAAATDSTLVYDTDGSTEVRENCDDNEIFNMFTQEEQYTELLKPISESHQVPQNDNDVISEDTSVEQGGDTVEQHPLNFEETRALYESLYQNLAIEVEKVNSVNRKLKETNADLTKLARFKNQERCFKISQEKYDKLERCYQQSIYQEQCLSKKINAFHLSSGKQIMTLNEQISELNKQLSKEKSTVSFLLEEKKRLKSDFKTYEDKLLDK</sequence>
<dbReference type="AlphaFoldDB" id="A0A699IEW9"/>
<name>A0A699IEW9_TANCI</name>
<evidence type="ECO:0000256" key="1">
    <source>
        <dbReference type="SAM" id="Coils"/>
    </source>
</evidence>